<reference evidence="2" key="1">
    <citation type="submission" date="2016-11" db="EMBL/GenBank/DDBJ databases">
        <authorList>
            <person name="Varghese N."/>
            <person name="Submissions S."/>
        </authorList>
    </citation>
    <scope>NUCLEOTIDE SEQUENCE [LARGE SCALE GENOMIC DNA]</scope>
    <source>
        <strain evidence="2">DX253</strain>
    </source>
</reference>
<accession>A0A1M6TEG5</accession>
<organism evidence="1 2">
    <name type="scientific">Haladaptatus paucihalophilus DX253</name>
    <dbReference type="NCBI Taxonomy" id="797209"/>
    <lineage>
        <taxon>Archaea</taxon>
        <taxon>Methanobacteriati</taxon>
        <taxon>Methanobacteriota</taxon>
        <taxon>Stenosarchaea group</taxon>
        <taxon>Halobacteria</taxon>
        <taxon>Halobacteriales</taxon>
        <taxon>Haladaptataceae</taxon>
        <taxon>Haladaptatus</taxon>
    </lineage>
</organism>
<sequence>MFSLRRLLASVVALLLVLSVLFVATLGVWPPAYTVISGSMSPHINTSDVVVVMDKHRVTPPDSRDGVVSARNGKRDGFQTLGGPGNVLVYRPYGNESAIPVLHRARFWVSSGENWYDEGDPAYLAGADNCAELRNCPAPHAGFITKGDANGYYDQAVGISSPVRQSWILGVAVARVPELGKLSPSMAHSSRSSATLSNFPPPQTVDSRVNEYRMPSRSVSTSCRIS</sequence>
<proteinExistence type="predicted"/>
<protein>
    <submittedName>
        <fullName evidence="1">Signal peptidase, endoplasmic reticulum-type</fullName>
    </submittedName>
</protein>
<name>A0A1M6TEG5_HALPU</name>
<dbReference type="Proteomes" id="UP000184203">
    <property type="component" value="Unassembled WGS sequence"/>
</dbReference>
<evidence type="ECO:0000313" key="2">
    <source>
        <dbReference type="Proteomes" id="UP000184203"/>
    </source>
</evidence>
<gene>
    <name evidence="1" type="ORF">SAMN05444342_1648</name>
</gene>
<dbReference type="CDD" id="cd06462">
    <property type="entry name" value="Peptidase_S24_S26"/>
    <property type="match status" value="1"/>
</dbReference>
<evidence type="ECO:0000313" key="1">
    <source>
        <dbReference type="EMBL" id="SHK55264.1"/>
    </source>
</evidence>
<keyword evidence="2" id="KW-1185">Reference proteome</keyword>
<dbReference type="AlphaFoldDB" id="A0A1M6TEG5"/>
<dbReference type="EMBL" id="FRAN01000002">
    <property type="protein sequence ID" value="SHK55264.1"/>
    <property type="molecule type" value="Genomic_DNA"/>
</dbReference>